<feature type="compositionally biased region" description="Basic and acidic residues" evidence="1">
    <location>
        <begin position="20"/>
        <end position="31"/>
    </location>
</feature>
<evidence type="ECO:0000313" key="3">
    <source>
        <dbReference type="EMBL" id="MFC0565560.1"/>
    </source>
</evidence>
<organism evidence="3 4">
    <name type="scientific">Plantactinospora siamensis</name>
    <dbReference type="NCBI Taxonomy" id="555372"/>
    <lineage>
        <taxon>Bacteria</taxon>
        <taxon>Bacillati</taxon>
        <taxon>Actinomycetota</taxon>
        <taxon>Actinomycetes</taxon>
        <taxon>Micromonosporales</taxon>
        <taxon>Micromonosporaceae</taxon>
        <taxon>Plantactinospora</taxon>
    </lineage>
</organism>
<accession>A0ABV6NXP6</accession>
<dbReference type="Proteomes" id="UP001589894">
    <property type="component" value="Unassembled WGS sequence"/>
</dbReference>
<dbReference type="CDD" id="cd02440">
    <property type="entry name" value="AdoMet_MTases"/>
    <property type="match status" value="1"/>
</dbReference>
<dbReference type="Pfam" id="PF13489">
    <property type="entry name" value="Methyltransf_23"/>
    <property type="match status" value="1"/>
</dbReference>
<dbReference type="Gene3D" id="3.40.50.720">
    <property type="entry name" value="NAD(P)-binding Rossmann-like Domain"/>
    <property type="match status" value="1"/>
</dbReference>
<evidence type="ECO:0000256" key="1">
    <source>
        <dbReference type="SAM" id="MobiDB-lite"/>
    </source>
</evidence>
<keyword evidence="4" id="KW-1185">Reference proteome</keyword>
<dbReference type="GO" id="GO:0008168">
    <property type="term" value="F:methyltransferase activity"/>
    <property type="evidence" value="ECO:0007669"/>
    <property type="project" value="UniProtKB-KW"/>
</dbReference>
<name>A0ABV6NXP6_9ACTN</name>
<dbReference type="EMBL" id="JBHLUE010000011">
    <property type="protein sequence ID" value="MFC0565560.1"/>
    <property type="molecule type" value="Genomic_DNA"/>
</dbReference>
<gene>
    <name evidence="3" type="ORF">ACFFHU_15635</name>
</gene>
<feature type="domain" description="C-methyltransferase" evidence="2">
    <location>
        <begin position="328"/>
        <end position="434"/>
    </location>
</feature>
<dbReference type="GO" id="GO:0032259">
    <property type="term" value="P:methylation"/>
    <property type="evidence" value="ECO:0007669"/>
    <property type="project" value="UniProtKB-KW"/>
</dbReference>
<dbReference type="InterPro" id="IPR013691">
    <property type="entry name" value="MeTrfase_14"/>
</dbReference>
<feature type="region of interest" description="Disordered" evidence="1">
    <location>
        <begin position="1"/>
        <end position="58"/>
    </location>
</feature>
<comment type="caution">
    <text evidence="3">The sequence shown here is derived from an EMBL/GenBank/DDBJ whole genome shotgun (WGS) entry which is preliminary data.</text>
</comment>
<evidence type="ECO:0000259" key="2">
    <source>
        <dbReference type="Pfam" id="PF08484"/>
    </source>
</evidence>
<dbReference type="RefSeq" id="WP_377339453.1">
    <property type="nucleotide sequence ID" value="NZ_JBHLUE010000011.1"/>
</dbReference>
<reference evidence="3 4" key="1">
    <citation type="submission" date="2024-09" db="EMBL/GenBank/DDBJ databases">
        <authorList>
            <person name="Sun Q."/>
            <person name="Mori K."/>
        </authorList>
    </citation>
    <scope>NUCLEOTIDE SEQUENCE [LARGE SCALE GENOMIC DNA]</scope>
    <source>
        <strain evidence="3 4">TBRC 2205</strain>
    </source>
</reference>
<proteinExistence type="predicted"/>
<evidence type="ECO:0000313" key="4">
    <source>
        <dbReference type="Proteomes" id="UP001589894"/>
    </source>
</evidence>
<dbReference type="Gene3D" id="3.40.50.150">
    <property type="entry name" value="Vaccinia Virus protein VP39"/>
    <property type="match status" value="1"/>
</dbReference>
<dbReference type="Pfam" id="PF08484">
    <property type="entry name" value="Methyltransf_14"/>
    <property type="match status" value="1"/>
</dbReference>
<dbReference type="InterPro" id="IPR029063">
    <property type="entry name" value="SAM-dependent_MTases_sf"/>
</dbReference>
<sequence length="445" mass="47231">MTGAEPGSTAGVVPRSAGRTGDRPAAGRDPDPAAGRDPATRHDPDPAAGRGPDSAGRDRSCVACGGGPLAPVADLGSVPVECGVHWPDRAAALASPLGRIRLAVCPDCAYVRNVAFDPAALNYDTSMDTNLHHSPAFQAFSTDLVHRLAGRYPLVGGTVLDVGCGQGEFLRELCRTAGCRGVGYDAMYAGPEGPDPSGAVLHRGHAPLDGRLPDYDLVTSRHWLEHLDDPYGFLVRLRELAGARPVYGYLEVPDAEYDLATAGWEVIYPHVSYFAGYPLCRLVQRAGWRVLATGPLFGGMFRYVEISANAPAPDVPPRLPAAGDRDRQLAAVAGFADRHAAQRRRWRATLARLAAAGDRPALWGAGSRGVQFLNLVDPERRLAAVVDVNPRKWGRYLPVTGHRVDPPDTLAGIDPGAVVITNPAYRTEIAAALRGLGLAPELLIA</sequence>
<dbReference type="SUPFAM" id="SSF53335">
    <property type="entry name" value="S-adenosyl-L-methionine-dependent methyltransferases"/>
    <property type="match status" value="1"/>
</dbReference>
<keyword evidence="3" id="KW-0489">Methyltransferase</keyword>
<keyword evidence="3" id="KW-0808">Transferase</keyword>
<protein>
    <submittedName>
        <fullName evidence="3">Methyltransferase domain-containing protein</fullName>
    </submittedName>
</protein>